<dbReference type="SMART" id="SM00943">
    <property type="entry name" value="Prim-Pol"/>
    <property type="match status" value="1"/>
</dbReference>
<reference evidence="2" key="1">
    <citation type="journal article" date="2015" name="Nature">
        <title>Complex archaea that bridge the gap between prokaryotes and eukaryotes.</title>
        <authorList>
            <person name="Spang A."/>
            <person name="Saw J.H."/>
            <person name="Jorgensen S.L."/>
            <person name="Zaremba-Niedzwiedzka K."/>
            <person name="Martijn J."/>
            <person name="Lind A.E."/>
            <person name="van Eijk R."/>
            <person name="Schleper C."/>
            <person name="Guy L."/>
            <person name="Ettema T.J."/>
        </authorList>
    </citation>
    <scope>NUCLEOTIDE SEQUENCE</scope>
</reference>
<dbReference type="InterPro" id="IPR027417">
    <property type="entry name" value="P-loop_NTPase"/>
</dbReference>
<protein>
    <recommendedName>
        <fullName evidence="1">DNA primase/polymerase bifunctional N-terminal domain-containing protein</fullName>
    </recommendedName>
</protein>
<evidence type="ECO:0000313" key="2">
    <source>
        <dbReference type="EMBL" id="KKN34833.1"/>
    </source>
</evidence>
<dbReference type="Pfam" id="PF09250">
    <property type="entry name" value="Prim-Pol"/>
    <property type="match status" value="1"/>
</dbReference>
<gene>
    <name evidence="2" type="ORF">LCGC14_0789740</name>
</gene>
<dbReference type="SUPFAM" id="SSF52540">
    <property type="entry name" value="P-loop containing nucleoside triphosphate hydrolases"/>
    <property type="match status" value="1"/>
</dbReference>
<accession>A0A0F9T028</accession>
<dbReference type="EMBL" id="LAZR01002081">
    <property type="protein sequence ID" value="KKN34833.1"/>
    <property type="molecule type" value="Genomic_DNA"/>
</dbReference>
<dbReference type="SUPFAM" id="SSF56747">
    <property type="entry name" value="Prim-pol domain"/>
    <property type="match status" value="1"/>
</dbReference>
<dbReference type="InterPro" id="IPR045455">
    <property type="entry name" value="NrS-1_pol-like_helicase"/>
</dbReference>
<evidence type="ECO:0000259" key="1">
    <source>
        <dbReference type="SMART" id="SM00943"/>
    </source>
</evidence>
<sequence>MVAKPKSSDAVFQTLAWVRKHGFKPVPIRPASKAAHIGGYTALDYEPPHDETWHRQEFGVGVVVGPAHSGPIDIDVDAKEALYFAARFLPKTPAIFGRKTKRRSHYIYRVDADAMTKVALVDPLLEGKDDGKTIIEIRADGGHQTVFPGSIHEGTGELIEWENNPLPDVPVIPAATLELAVRKVAAAVIITRHAWMEGQRNEAVKHLTGMLFYYEWEMSDALDFIDAICSFNEDKDRTRLITARSTFKKAEKTGKVTGGPSMSSLLGDDKLVAKLNEWFGSPWQSVIEDYNARFAVVNLSGKFRVAEMTMGDMNVKRYVFMTKGDFGDLNAVDTVPGEKGPVPKFRIWLAAPQRRQYSGICFSPGSDDCGTQLNLWTGWGVEAKKGKCKAWIELGRDVICGGDEELWTWLMWWLANIVQDPQKKPFTAPVIVGGQGVGKSLLFEYFGKLLGAGYTMVSDAEQVHGKFNNHLTHTLLLHSEEALFGGDRKHRSIIKSLITDHSRMVEPKGIDAHPVANHLRLILTSNEHWAAAVEHDDRRFTIIDMEKRMIEPKLLKAVLTELDGTGPAALLYQLQRVKYNHDVIRTNIKNAAHLEMKQENLEPIAEWWQETLQRGQLLDDNMRWAQGDKSAWPVRAGSSSLWHCMVEALKRRNARFIPTAATFANELNRLVGVRLHRKQLWFTNTNYDGDDVSERQSTITDMPSLADCRTSFEAYLGGVSFEWVEVNPDQPEHQKF</sequence>
<name>A0A0F9T028_9ZZZZ</name>
<comment type="caution">
    <text evidence="2">The sequence shown here is derived from an EMBL/GenBank/DDBJ whole genome shotgun (WGS) entry which is preliminary data.</text>
</comment>
<feature type="domain" description="DNA primase/polymerase bifunctional N-terminal" evidence="1">
    <location>
        <begin position="15"/>
        <end position="179"/>
    </location>
</feature>
<dbReference type="Pfam" id="PF19263">
    <property type="entry name" value="DUF5906"/>
    <property type="match status" value="1"/>
</dbReference>
<dbReference type="InterPro" id="IPR015330">
    <property type="entry name" value="DNA_primase/pol_bifunc_N"/>
</dbReference>
<proteinExistence type="predicted"/>
<organism evidence="2">
    <name type="scientific">marine sediment metagenome</name>
    <dbReference type="NCBI Taxonomy" id="412755"/>
    <lineage>
        <taxon>unclassified sequences</taxon>
        <taxon>metagenomes</taxon>
        <taxon>ecological metagenomes</taxon>
    </lineage>
</organism>
<dbReference type="AlphaFoldDB" id="A0A0F9T028"/>